<dbReference type="RefSeq" id="WP_109525653.1">
    <property type="nucleotide sequence ID" value="NZ_JBEXKW010000002.1"/>
</dbReference>
<comment type="caution">
    <text evidence="5">The sequence shown here is derived from an EMBL/GenBank/DDBJ whole genome shotgun (WGS) entry which is preliminary data.</text>
</comment>
<dbReference type="EMBL" id="JBFAKC010000003">
    <property type="protein sequence ID" value="MEV0707439.1"/>
    <property type="molecule type" value="Genomic_DNA"/>
</dbReference>
<evidence type="ECO:0000313" key="6">
    <source>
        <dbReference type="Proteomes" id="UP001551695"/>
    </source>
</evidence>
<gene>
    <name evidence="5" type="ORF">AB0I48_07755</name>
</gene>
<keyword evidence="1 3" id="KW-0732">Signal</keyword>
<proteinExistence type="inferred from homology"/>
<evidence type="ECO:0000313" key="5">
    <source>
        <dbReference type="EMBL" id="MEV0707439.1"/>
    </source>
</evidence>
<feature type="chain" id="PRO_5046711238" description="Low molecular weight antigen MTB12-like C-terminal domain-containing protein" evidence="3">
    <location>
        <begin position="35"/>
        <end position="156"/>
    </location>
</feature>
<name>A0ABV3FPU1_9NOCA</name>
<dbReference type="Pfam" id="PF26580">
    <property type="entry name" value="Mtb12_C"/>
    <property type="match status" value="1"/>
</dbReference>
<accession>A0ABV3FPU1</accession>
<dbReference type="InterPro" id="IPR058644">
    <property type="entry name" value="Mtb12-like_C"/>
</dbReference>
<evidence type="ECO:0000256" key="3">
    <source>
        <dbReference type="SAM" id="SignalP"/>
    </source>
</evidence>
<feature type="signal peptide" evidence="3">
    <location>
        <begin position="1"/>
        <end position="34"/>
    </location>
</feature>
<organism evidence="5 6">
    <name type="scientific">Nocardia aurea</name>
    <dbReference type="NCBI Taxonomy" id="2144174"/>
    <lineage>
        <taxon>Bacteria</taxon>
        <taxon>Bacillati</taxon>
        <taxon>Actinomycetota</taxon>
        <taxon>Actinomycetes</taxon>
        <taxon>Mycobacteriales</taxon>
        <taxon>Nocardiaceae</taxon>
        <taxon>Nocardia</taxon>
    </lineage>
</organism>
<evidence type="ECO:0000256" key="1">
    <source>
        <dbReference type="ARBA" id="ARBA00022729"/>
    </source>
</evidence>
<comment type="similarity">
    <text evidence="2">Belongs to the MTB12 family.</text>
</comment>
<evidence type="ECO:0000259" key="4">
    <source>
        <dbReference type="Pfam" id="PF26580"/>
    </source>
</evidence>
<dbReference type="Proteomes" id="UP001551695">
    <property type="component" value="Unassembled WGS sequence"/>
</dbReference>
<protein>
    <recommendedName>
        <fullName evidence="4">Low molecular weight antigen MTB12-like C-terminal domain-containing protein</fullName>
    </recommendedName>
</protein>
<feature type="domain" description="Low molecular weight antigen MTB12-like C-terminal" evidence="4">
    <location>
        <begin position="45"/>
        <end position="156"/>
    </location>
</feature>
<evidence type="ECO:0000256" key="2">
    <source>
        <dbReference type="ARBA" id="ARBA00093774"/>
    </source>
</evidence>
<reference evidence="5 6" key="1">
    <citation type="submission" date="2024-06" db="EMBL/GenBank/DDBJ databases">
        <title>The Natural Products Discovery Center: Release of the First 8490 Sequenced Strains for Exploring Actinobacteria Biosynthetic Diversity.</title>
        <authorList>
            <person name="Kalkreuter E."/>
            <person name="Kautsar S.A."/>
            <person name="Yang D."/>
            <person name="Bader C.D."/>
            <person name="Teijaro C.N."/>
            <person name="Fluegel L."/>
            <person name="Davis C.M."/>
            <person name="Simpson J.R."/>
            <person name="Lauterbach L."/>
            <person name="Steele A.D."/>
            <person name="Gui C."/>
            <person name="Meng S."/>
            <person name="Li G."/>
            <person name="Viehrig K."/>
            <person name="Ye F."/>
            <person name="Su P."/>
            <person name="Kiefer A.F."/>
            <person name="Nichols A."/>
            <person name="Cepeda A.J."/>
            <person name="Yan W."/>
            <person name="Fan B."/>
            <person name="Jiang Y."/>
            <person name="Adhikari A."/>
            <person name="Zheng C.-J."/>
            <person name="Schuster L."/>
            <person name="Cowan T.M."/>
            <person name="Smanski M.J."/>
            <person name="Chevrette M.G."/>
            <person name="De Carvalho L.P.S."/>
            <person name="Shen B."/>
        </authorList>
    </citation>
    <scope>NUCLEOTIDE SEQUENCE [LARGE SCALE GENOMIC DNA]</scope>
    <source>
        <strain evidence="5 6">NPDC050403</strain>
    </source>
</reference>
<sequence>MIGISRKTMAAIAVAASVLTGGLGTVATTAVAQAAPMTAPMRANTPGVGELRAKVSVLFNTGASRSARAAELENGEAGLPAFDRAATLIAIAPASWHWDVVGPITNDGDVVYARLLTATDGYDPWYFDFSWRQIGGTWKLTQESVCEIGNFVGTGC</sequence>
<keyword evidence="6" id="KW-1185">Reference proteome</keyword>